<feature type="domain" description="DSBA-like thioredoxin" evidence="1">
    <location>
        <begin position="56"/>
        <end position="157"/>
    </location>
</feature>
<dbReference type="PANTHER" id="PTHR13887">
    <property type="entry name" value="GLUTATHIONE S-TRANSFERASE KAPPA"/>
    <property type="match status" value="1"/>
</dbReference>
<dbReference type="OrthoDB" id="117402at2"/>
<evidence type="ECO:0000313" key="3">
    <source>
        <dbReference type="Proteomes" id="UP000219072"/>
    </source>
</evidence>
<sequence>MNETSGQAVLEVWCDLQCPDCHRAEGDLSALGERFGPALEIRRRHFPLPGHKHALAAAQAAEEAFAQGRGDDYWTALLGRTVELGRRGEPVLLELAGELGLDAEEFETALIDGRHLLQVDADHAEGKALGVTGTPTYLIDGQRLDGGKSQEGLGERIAGIVERLVAAD</sequence>
<proteinExistence type="predicted"/>
<dbReference type="InterPro" id="IPR001853">
    <property type="entry name" value="DSBA-like_thioredoxin_dom"/>
</dbReference>
<dbReference type="Gene3D" id="3.40.30.10">
    <property type="entry name" value="Glutaredoxin"/>
    <property type="match status" value="1"/>
</dbReference>
<name>A0A286DRP0_9ACTN</name>
<dbReference type="GO" id="GO:0016491">
    <property type="term" value="F:oxidoreductase activity"/>
    <property type="evidence" value="ECO:0007669"/>
    <property type="project" value="InterPro"/>
</dbReference>
<dbReference type="SUPFAM" id="SSF52833">
    <property type="entry name" value="Thioredoxin-like"/>
    <property type="match status" value="1"/>
</dbReference>
<reference evidence="2 3" key="1">
    <citation type="submission" date="2017-09" db="EMBL/GenBank/DDBJ databases">
        <authorList>
            <person name="Ehlers B."/>
            <person name="Leendertz F.H."/>
        </authorList>
    </citation>
    <scope>NUCLEOTIDE SEQUENCE [LARGE SCALE GENOMIC DNA]</scope>
    <source>
        <strain evidence="2 3">CGMCC 4.7095</strain>
    </source>
</reference>
<feature type="domain" description="DSBA-like thioredoxin" evidence="1">
    <location>
        <begin position="10"/>
        <end position="53"/>
    </location>
</feature>
<evidence type="ECO:0000313" key="2">
    <source>
        <dbReference type="EMBL" id="SOD61348.1"/>
    </source>
</evidence>
<dbReference type="EMBL" id="OCNE01000003">
    <property type="protein sequence ID" value="SOD61348.1"/>
    <property type="molecule type" value="Genomic_DNA"/>
</dbReference>
<gene>
    <name evidence="2" type="ORF">SAMN06297387_103102</name>
</gene>
<dbReference type="PANTHER" id="PTHR13887:SF55">
    <property type="entry name" value="SLR0313 PROTEIN"/>
    <property type="match status" value="1"/>
</dbReference>
<dbReference type="Pfam" id="PF01323">
    <property type="entry name" value="DSBA"/>
    <property type="match status" value="2"/>
</dbReference>
<dbReference type="AlphaFoldDB" id="A0A286DRP0"/>
<dbReference type="CDD" id="cd02972">
    <property type="entry name" value="DsbA_family"/>
    <property type="match status" value="1"/>
</dbReference>
<dbReference type="RefSeq" id="WP_097230309.1">
    <property type="nucleotide sequence ID" value="NZ_OCNE01000003.1"/>
</dbReference>
<accession>A0A286DRP0</accession>
<protein>
    <submittedName>
        <fullName evidence="2">Thioredoxin</fullName>
    </submittedName>
</protein>
<organism evidence="2 3">
    <name type="scientific">Streptomyces zhaozhouensis</name>
    <dbReference type="NCBI Taxonomy" id="1300267"/>
    <lineage>
        <taxon>Bacteria</taxon>
        <taxon>Bacillati</taxon>
        <taxon>Actinomycetota</taxon>
        <taxon>Actinomycetes</taxon>
        <taxon>Kitasatosporales</taxon>
        <taxon>Streptomycetaceae</taxon>
        <taxon>Streptomyces</taxon>
    </lineage>
</organism>
<evidence type="ECO:0000259" key="1">
    <source>
        <dbReference type="Pfam" id="PF01323"/>
    </source>
</evidence>
<keyword evidence="3" id="KW-1185">Reference proteome</keyword>
<dbReference type="InterPro" id="IPR036249">
    <property type="entry name" value="Thioredoxin-like_sf"/>
</dbReference>
<dbReference type="Proteomes" id="UP000219072">
    <property type="component" value="Unassembled WGS sequence"/>
</dbReference>